<name>A0A8E2AVW3_9APHY</name>
<keyword evidence="1" id="KW-0378">Hydrolase</keyword>
<dbReference type="InterPro" id="IPR029058">
    <property type="entry name" value="AB_hydrolase_fold"/>
</dbReference>
<dbReference type="AlphaFoldDB" id="A0A8E2AVW3"/>
<evidence type="ECO:0000313" key="3">
    <source>
        <dbReference type="EMBL" id="OCH91998.1"/>
    </source>
</evidence>
<gene>
    <name evidence="3" type="ORF">OBBRIDRAFT_727792</name>
</gene>
<dbReference type="InterPro" id="IPR050300">
    <property type="entry name" value="GDXG_lipolytic_enzyme"/>
</dbReference>
<accession>A0A8E2AVW3</accession>
<reference evidence="3 4" key="1">
    <citation type="submission" date="2016-07" db="EMBL/GenBank/DDBJ databases">
        <title>Draft genome of the white-rot fungus Obba rivulosa 3A-2.</title>
        <authorList>
            <consortium name="DOE Joint Genome Institute"/>
            <person name="Miettinen O."/>
            <person name="Riley R."/>
            <person name="Acob R."/>
            <person name="Barry K."/>
            <person name="Cullen D."/>
            <person name="De Vries R."/>
            <person name="Hainaut M."/>
            <person name="Hatakka A."/>
            <person name="Henrissat B."/>
            <person name="Hilden K."/>
            <person name="Kuo R."/>
            <person name="Labutti K."/>
            <person name="Lipzen A."/>
            <person name="Makela M.R."/>
            <person name="Sandor L."/>
            <person name="Spatafora J.W."/>
            <person name="Grigoriev I.V."/>
            <person name="Hibbett D.S."/>
        </authorList>
    </citation>
    <scope>NUCLEOTIDE SEQUENCE [LARGE SCALE GENOMIC DNA]</scope>
    <source>
        <strain evidence="3 4">3A-2</strain>
    </source>
</reference>
<sequence length="346" mass="37837">MSDRKYLAIPDPEVAAALDKIPISEVVPDNADQVPHDMDMASARAGFDSSVVAAARRTAEPFLPPESEYRIQDYQIPVEGGEVTVRCVIPTPAGQENKTFPLLFWTHGGAWVFGGLDLDDLTLRTICVELQIAVANVDYRLAPEYPFPTGINDAYAGMKWVANNASLLSADLSKGFLVGGTSAGGNLATIMAHRAEHDPFFEGRRVTGQLLQIPVTCHPDGYPEKYKDELLSFETLGDPRLLSGRAMIEAYKKYGAPATDPECSPLLYPSHKGLPSAFLQVCGADPLRDEALLYERLLKEDGVKTKLEVYPGVGHGFHILAEESKSAKKFVQDFKDGLKWLLQGDT</sequence>
<dbReference type="GO" id="GO:0016787">
    <property type="term" value="F:hydrolase activity"/>
    <property type="evidence" value="ECO:0007669"/>
    <property type="project" value="UniProtKB-KW"/>
</dbReference>
<dbReference type="Pfam" id="PF07859">
    <property type="entry name" value="Abhydrolase_3"/>
    <property type="match status" value="1"/>
</dbReference>
<dbReference type="Proteomes" id="UP000250043">
    <property type="component" value="Unassembled WGS sequence"/>
</dbReference>
<evidence type="ECO:0000256" key="1">
    <source>
        <dbReference type="ARBA" id="ARBA00022801"/>
    </source>
</evidence>
<evidence type="ECO:0000259" key="2">
    <source>
        <dbReference type="Pfam" id="PF07859"/>
    </source>
</evidence>
<evidence type="ECO:0000313" key="4">
    <source>
        <dbReference type="Proteomes" id="UP000250043"/>
    </source>
</evidence>
<keyword evidence="4" id="KW-1185">Reference proteome</keyword>
<dbReference type="OrthoDB" id="408631at2759"/>
<organism evidence="3 4">
    <name type="scientific">Obba rivulosa</name>
    <dbReference type="NCBI Taxonomy" id="1052685"/>
    <lineage>
        <taxon>Eukaryota</taxon>
        <taxon>Fungi</taxon>
        <taxon>Dikarya</taxon>
        <taxon>Basidiomycota</taxon>
        <taxon>Agaricomycotina</taxon>
        <taxon>Agaricomycetes</taxon>
        <taxon>Polyporales</taxon>
        <taxon>Gelatoporiaceae</taxon>
        <taxon>Obba</taxon>
    </lineage>
</organism>
<protein>
    <recommendedName>
        <fullName evidence="2">Alpha/beta hydrolase fold-3 domain-containing protein</fullName>
    </recommendedName>
</protein>
<dbReference type="InterPro" id="IPR013094">
    <property type="entry name" value="AB_hydrolase_3"/>
</dbReference>
<feature type="domain" description="Alpha/beta hydrolase fold-3" evidence="2">
    <location>
        <begin position="103"/>
        <end position="318"/>
    </location>
</feature>
<dbReference type="EMBL" id="KV722376">
    <property type="protein sequence ID" value="OCH91998.1"/>
    <property type="molecule type" value="Genomic_DNA"/>
</dbReference>
<dbReference type="PANTHER" id="PTHR48081:SF8">
    <property type="entry name" value="ALPHA_BETA HYDROLASE FOLD-3 DOMAIN-CONTAINING PROTEIN-RELATED"/>
    <property type="match status" value="1"/>
</dbReference>
<dbReference type="PANTHER" id="PTHR48081">
    <property type="entry name" value="AB HYDROLASE SUPERFAMILY PROTEIN C4A8.06C"/>
    <property type="match status" value="1"/>
</dbReference>
<proteinExistence type="predicted"/>
<dbReference type="SUPFAM" id="SSF53474">
    <property type="entry name" value="alpha/beta-Hydrolases"/>
    <property type="match status" value="1"/>
</dbReference>
<dbReference type="Gene3D" id="3.40.50.1820">
    <property type="entry name" value="alpha/beta hydrolase"/>
    <property type="match status" value="1"/>
</dbReference>